<feature type="domain" description="wHTH-Hsp90 Na associated" evidence="1">
    <location>
        <begin position="288"/>
        <end position="338"/>
    </location>
</feature>
<keyword evidence="3" id="KW-1185">Reference proteome</keyword>
<name>S4MX99_9ACTN</name>
<dbReference type="Pfam" id="PF24410">
    <property type="entry name" value="wHTH-HSP90_Na-assoc"/>
    <property type="match status" value="1"/>
</dbReference>
<evidence type="ECO:0000259" key="1">
    <source>
        <dbReference type="Pfam" id="PF24410"/>
    </source>
</evidence>
<organism evidence="2 3">
    <name type="scientific">Streptomyces afghaniensis 772</name>
    <dbReference type="NCBI Taxonomy" id="1283301"/>
    <lineage>
        <taxon>Bacteria</taxon>
        <taxon>Bacillati</taxon>
        <taxon>Actinomycetota</taxon>
        <taxon>Actinomycetes</taxon>
        <taxon>Kitasatosporales</taxon>
        <taxon>Streptomycetaceae</taxon>
        <taxon>Streptomyces</taxon>
    </lineage>
</organism>
<proteinExistence type="predicted"/>
<accession>S4MX99</accession>
<dbReference type="PATRIC" id="fig|1283301.3.peg.2390"/>
<comment type="caution">
    <text evidence="2">The sequence shown here is derived from an EMBL/GenBank/DDBJ whole genome shotgun (WGS) entry which is preliminary data.</text>
</comment>
<evidence type="ECO:0000313" key="2">
    <source>
        <dbReference type="EMBL" id="EPJ40545.1"/>
    </source>
</evidence>
<protein>
    <recommendedName>
        <fullName evidence="1">wHTH-Hsp90 Na associated domain-containing protein</fullName>
    </recommendedName>
</protein>
<dbReference type="InterPro" id="IPR056507">
    <property type="entry name" value="wHTH-HSP90_Na-assoc"/>
</dbReference>
<dbReference type="AlphaFoldDB" id="S4MX99"/>
<gene>
    <name evidence="2" type="ORF">STAFG_2416</name>
</gene>
<dbReference type="EMBL" id="AOPY01001369">
    <property type="protein sequence ID" value="EPJ40545.1"/>
    <property type="molecule type" value="Genomic_DNA"/>
</dbReference>
<reference evidence="2 3" key="1">
    <citation type="submission" date="2013-02" db="EMBL/GenBank/DDBJ databases">
        <title>Draft Genome Sequence of Streptomyces afghaniensis, Which Produces Compounds of the Julimycin B-Complex.</title>
        <authorList>
            <person name="Gruening B.A."/>
            <person name="Praeg A."/>
            <person name="Erxleben A."/>
            <person name="Guenther S."/>
            <person name="Fiedler H.-P."/>
            <person name="Goodfellow M."/>
            <person name="Mueller M."/>
        </authorList>
    </citation>
    <scope>NUCLEOTIDE SEQUENCE [LARGE SCALE GENOMIC DNA]</scope>
    <source>
        <strain evidence="2 3">772</strain>
    </source>
</reference>
<dbReference type="HOGENOM" id="CLU_801449_0_0_11"/>
<sequence>MFPSPDVAQLVRWLHQSDIRLENGVSLRDLASVRSHNTPWEEMSWYADELREAGVDIPDAGSLLRAWDELPTPSRYAFSGEDPNWDGADYPVPATSAVLFTASQRLRQRLSVLWDTAHREARNLGLDAGLVAPRPPEALRMFVPTYDEIAALVDAGPHEDVDYEWFETPRWIPLTAARLVGYARARNLGARAAYRALAPLRAIGALVPELSAEAEAALPDDVPTAHDAVAVDPAYRVSAPGDPLHPLDLVGIAGRLGEPVRHTWERRITPYLALEASPPSVTDVPDVVPGWQDLAILSEGLDGRLPALTGPVGQDRIERCARAVGETPEWVCRRLEIYAGLFGLRL</sequence>
<dbReference type="Proteomes" id="UP000015001">
    <property type="component" value="Unassembled WGS sequence"/>
</dbReference>
<evidence type="ECO:0000313" key="3">
    <source>
        <dbReference type="Proteomes" id="UP000015001"/>
    </source>
</evidence>